<accession>F0T6V7</accession>
<dbReference type="PANTHER" id="PTHR43304">
    <property type="entry name" value="PHYTOCHROME-LIKE PROTEIN CPH1"/>
    <property type="match status" value="1"/>
</dbReference>
<dbReference type="SMART" id="SM00388">
    <property type="entry name" value="HisKA"/>
    <property type="match status" value="1"/>
</dbReference>
<feature type="domain" description="PAS" evidence="8">
    <location>
        <begin position="437"/>
        <end position="477"/>
    </location>
</feature>
<dbReference type="GO" id="GO:0000155">
    <property type="term" value="F:phosphorelay sensor kinase activity"/>
    <property type="evidence" value="ECO:0007669"/>
    <property type="project" value="InterPro"/>
</dbReference>
<dbReference type="KEGG" id="mel:Metbo_1235"/>
<dbReference type="FunFam" id="3.30.565.10:FF:000006">
    <property type="entry name" value="Sensor histidine kinase WalK"/>
    <property type="match status" value="1"/>
</dbReference>
<evidence type="ECO:0000256" key="6">
    <source>
        <dbReference type="SAM" id="MobiDB-lite"/>
    </source>
</evidence>
<protein>
    <recommendedName>
        <fullName evidence="2">histidine kinase</fullName>
        <ecNumber evidence="2">2.7.13.3</ecNumber>
    </recommendedName>
</protein>
<dbReference type="Gene3D" id="1.10.287.130">
    <property type="match status" value="1"/>
</dbReference>
<dbReference type="InterPro" id="IPR003661">
    <property type="entry name" value="HisK_dim/P_dom"/>
</dbReference>
<dbReference type="InterPro" id="IPR036097">
    <property type="entry name" value="HisK_dim/P_sf"/>
</dbReference>
<feature type="domain" description="Histidine kinase" evidence="7">
    <location>
        <begin position="557"/>
        <end position="769"/>
    </location>
</feature>
<dbReference type="Pfam" id="PF13188">
    <property type="entry name" value="PAS_8"/>
    <property type="match status" value="1"/>
</dbReference>
<feature type="compositionally biased region" description="Polar residues" evidence="6">
    <location>
        <begin position="1"/>
        <end position="11"/>
    </location>
</feature>
<dbReference type="SMART" id="SM00387">
    <property type="entry name" value="HATPase_c"/>
    <property type="match status" value="1"/>
</dbReference>
<comment type="catalytic activity">
    <reaction evidence="1">
        <text>ATP + protein L-histidine = ADP + protein N-phospho-L-histidine.</text>
        <dbReference type="EC" id="2.7.13.3"/>
    </reaction>
</comment>
<dbReference type="eggNOG" id="arCOG02358">
    <property type="taxonomic scope" value="Archaea"/>
</dbReference>
<evidence type="ECO:0000259" key="9">
    <source>
        <dbReference type="PROSITE" id="PS50113"/>
    </source>
</evidence>
<dbReference type="Pfam" id="PF02518">
    <property type="entry name" value="HATPase_c"/>
    <property type="match status" value="1"/>
</dbReference>
<dbReference type="Pfam" id="PF00989">
    <property type="entry name" value="PAS"/>
    <property type="match status" value="1"/>
</dbReference>
<dbReference type="InterPro" id="IPR035965">
    <property type="entry name" value="PAS-like_dom_sf"/>
</dbReference>
<evidence type="ECO:0000256" key="1">
    <source>
        <dbReference type="ARBA" id="ARBA00000085"/>
    </source>
</evidence>
<feature type="domain" description="PAS" evidence="8">
    <location>
        <begin position="155"/>
        <end position="225"/>
    </location>
</feature>
<dbReference type="NCBIfam" id="TIGR00229">
    <property type="entry name" value="sensory_box"/>
    <property type="match status" value="4"/>
</dbReference>
<dbReference type="Gene3D" id="3.30.565.10">
    <property type="entry name" value="Histidine kinase-like ATPase, C-terminal domain"/>
    <property type="match status" value="1"/>
</dbReference>
<evidence type="ECO:0000256" key="5">
    <source>
        <dbReference type="ARBA" id="ARBA00022777"/>
    </source>
</evidence>
<feature type="domain" description="PAC" evidence="9">
    <location>
        <begin position="100"/>
        <end position="154"/>
    </location>
</feature>
<dbReference type="PROSITE" id="PS50112">
    <property type="entry name" value="PAS"/>
    <property type="match status" value="4"/>
</dbReference>
<evidence type="ECO:0000259" key="8">
    <source>
        <dbReference type="PROSITE" id="PS50112"/>
    </source>
</evidence>
<dbReference type="GO" id="GO:0006355">
    <property type="term" value="P:regulation of DNA-templated transcription"/>
    <property type="evidence" value="ECO:0007669"/>
    <property type="project" value="InterPro"/>
</dbReference>
<evidence type="ECO:0000256" key="4">
    <source>
        <dbReference type="ARBA" id="ARBA00022679"/>
    </source>
</evidence>
<dbReference type="InterPro" id="IPR004358">
    <property type="entry name" value="Sig_transdc_His_kin-like_C"/>
</dbReference>
<keyword evidence="4" id="KW-0808">Transferase</keyword>
<dbReference type="InterPro" id="IPR005467">
    <property type="entry name" value="His_kinase_dom"/>
</dbReference>
<evidence type="ECO:0000313" key="11">
    <source>
        <dbReference type="Proteomes" id="UP000007490"/>
    </source>
</evidence>
<proteinExistence type="predicted"/>
<dbReference type="Pfam" id="PF13426">
    <property type="entry name" value="PAS_9"/>
    <property type="match status" value="1"/>
</dbReference>
<evidence type="ECO:0000259" key="7">
    <source>
        <dbReference type="PROSITE" id="PS50109"/>
    </source>
</evidence>
<dbReference type="SUPFAM" id="SSF47384">
    <property type="entry name" value="Homodimeric domain of signal transducing histidine kinase"/>
    <property type="match status" value="1"/>
</dbReference>
<sequence length="769" mass="87891">MKIMKQNLSSDFQERANKNNGVGEKQQISMPYNIELLSILKDAVIITDENFKISYWNPAAEEIYGWKSSEVLGKTAKTVLRTKFIGNEQPNTSKMLSEKGSYENEFLQFTKKNFPLYISSKIVTITDGNGVVNGHISINRDMTATKNTEKKLKRSYNILNSIVENTNDAIYLKNLSGNYIMVNTATSEIMGKPISEIIGKNDWDLYHGEDAEVITTEDKEIIENIETLTYEESLYSEREGEIRDYITTKGPYMGFDDSILGIFGIGRDITHLKGVEERIVKSEQKYRRLFETMIQGVVYQDSSGKITSMNPAAEKILGYSLAEIQGQKPQDIVQESVHEDGSEFLAEEFPSYLALNTGKEIEDVIMGLKIPSGYRWLSVHAVPLIGDDDKPFQVYTTFNDVTDKIVAQNELKKSEKRYRSLFNKMTEGFALHEIVCDSNGEPVDYIFLDINPAFEELTGLKREDIIGRRESEVIPEDTVNWVKIYGEVALEDVSIHFNEYSSALNRHYDVLAFSPGKNQFAVIFNDISQRVRIENELKETLRQLKLTNSELKQFAYIASHDLKEPLRVITSFLQLLQRRYKDQLDEDADEFINFAVDGAIHLHELIDDLLEYSKINTRSDEFTCVDFEDVLKIVETNLDILIKENNVFITSGKLPKIRADKTQMIQLFQNLINNSIKYRSVKSPEIHISATNNGDKWIFSVEDNGIGIPSKYSKQIFKIFKRLHDSYEYNGTGIGLAISKRIVEKHGGTIWVDTERINGTKFNFTIRSG</sequence>
<dbReference type="InterPro" id="IPR052162">
    <property type="entry name" value="Sensor_kinase/Photoreceptor"/>
</dbReference>
<reference evidence="10 11" key="2">
    <citation type="journal article" date="2014" name="Int. J. Syst. Evol. Microbiol.">
        <title>Methanobacterium paludis sp. nov. and a novel strain of Methanobacterium lacus isolated from northern peatlands.</title>
        <authorList>
            <person name="Cadillo-Quiroz H."/>
            <person name="Brauer S.L."/>
            <person name="Goodson N."/>
            <person name="Yavitt J.B."/>
            <person name="Zinder S.H."/>
        </authorList>
    </citation>
    <scope>NUCLEOTIDE SEQUENCE [LARGE SCALE GENOMIC DNA]</scope>
    <source>
        <strain evidence="10 11">AL-21</strain>
    </source>
</reference>
<dbReference type="SUPFAM" id="SSF55785">
    <property type="entry name" value="PYP-like sensor domain (PAS domain)"/>
    <property type="match status" value="4"/>
</dbReference>
<name>F0T6V7_METLA</name>
<dbReference type="AlphaFoldDB" id="F0T6V7"/>
<dbReference type="PRINTS" id="PR00344">
    <property type="entry name" value="BCTRLSENSOR"/>
</dbReference>
<evidence type="ECO:0000313" key="10">
    <source>
        <dbReference type="EMBL" id="ADZ09477.1"/>
    </source>
</evidence>
<dbReference type="Pfam" id="PF08448">
    <property type="entry name" value="PAS_4"/>
    <property type="match status" value="1"/>
</dbReference>
<dbReference type="eggNOG" id="arCOG04001">
    <property type="taxonomic scope" value="Archaea"/>
</dbReference>
<dbReference type="SUPFAM" id="SSF55874">
    <property type="entry name" value="ATPase domain of HSP90 chaperone/DNA topoisomerase II/histidine kinase"/>
    <property type="match status" value="1"/>
</dbReference>
<dbReference type="InterPro" id="IPR036890">
    <property type="entry name" value="HATPase_C_sf"/>
</dbReference>
<dbReference type="STRING" id="877455.Metbo_1235"/>
<feature type="domain" description="PAC" evidence="9">
    <location>
        <begin position="228"/>
        <end position="281"/>
    </location>
</feature>
<dbReference type="InterPro" id="IPR000700">
    <property type="entry name" value="PAS-assoc_C"/>
</dbReference>
<feature type="domain" description="PAS" evidence="8">
    <location>
        <begin position="282"/>
        <end position="356"/>
    </location>
</feature>
<dbReference type="PROSITE" id="PS50113">
    <property type="entry name" value="PAC"/>
    <property type="match status" value="2"/>
</dbReference>
<dbReference type="InterPro" id="IPR003594">
    <property type="entry name" value="HATPase_dom"/>
</dbReference>
<dbReference type="EMBL" id="CP002551">
    <property type="protein sequence ID" value="ADZ09477.1"/>
    <property type="molecule type" value="Genomic_DNA"/>
</dbReference>
<dbReference type="PROSITE" id="PS50109">
    <property type="entry name" value="HIS_KIN"/>
    <property type="match status" value="1"/>
</dbReference>
<dbReference type="SMART" id="SM00091">
    <property type="entry name" value="PAS"/>
    <property type="match status" value="4"/>
</dbReference>
<gene>
    <name evidence="10" type="ordered locus">Metbo_1235</name>
</gene>
<keyword evidence="5 10" id="KW-0418">Kinase</keyword>
<dbReference type="CDD" id="cd00130">
    <property type="entry name" value="PAS"/>
    <property type="match status" value="4"/>
</dbReference>
<dbReference type="InterPro" id="IPR000014">
    <property type="entry name" value="PAS"/>
</dbReference>
<feature type="domain" description="PAS" evidence="8">
    <location>
        <begin position="35"/>
        <end position="75"/>
    </location>
</feature>
<evidence type="ECO:0000256" key="2">
    <source>
        <dbReference type="ARBA" id="ARBA00012438"/>
    </source>
</evidence>
<dbReference type="InterPro" id="IPR013767">
    <property type="entry name" value="PAS_fold"/>
</dbReference>
<keyword evidence="11" id="KW-1185">Reference proteome</keyword>
<dbReference type="CDD" id="cd00082">
    <property type="entry name" value="HisKA"/>
    <property type="match status" value="1"/>
</dbReference>
<dbReference type="Pfam" id="PF00512">
    <property type="entry name" value="HisKA"/>
    <property type="match status" value="1"/>
</dbReference>
<feature type="region of interest" description="Disordered" evidence="6">
    <location>
        <begin position="1"/>
        <end position="23"/>
    </location>
</feature>
<keyword evidence="3" id="KW-0597">Phosphoprotein</keyword>
<organism evidence="10 11">
    <name type="scientific">Methanobacterium lacus (strain AL-21)</name>
    <dbReference type="NCBI Taxonomy" id="877455"/>
    <lineage>
        <taxon>Archaea</taxon>
        <taxon>Methanobacteriati</taxon>
        <taxon>Methanobacteriota</taxon>
        <taxon>Methanomada group</taxon>
        <taxon>Methanobacteria</taxon>
        <taxon>Methanobacteriales</taxon>
        <taxon>Methanobacteriaceae</taxon>
        <taxon>Methanobacterium</taxon>
    </lineage>
</organism>
<dbReference type="Proteomes" id="UP000007490">
    <property type="component" value="Chromosome"/>
</dbReference>
<dbReference type="EC" id="2.7.13.3" evidence="2"/>
<dbReference type="eggNOG" id="arCOG06712">
    <property type="taxonomic scope" value="Archaea"/>
</dbReference>
<dbReference type="eggNOG" id="arCOG06192">
    <property type="taxonomic scope" value="Archaea"/>
</dbReference>
<dbReference type="PANTHER" id="PTHR43304:SF1">
    <property type="entry name" value="PAC DOMAIN-CONTAINING PROTEIN"/>
    <property type="match status" value="1"/>
</dbReference>
<dbReference type="Gene3D" id="3.30.450.20">
    <property type="entry name" value="PAS domain"/>
    <property type="match status" value="4"/>
</dbReference>
<dbReference type="InterPro" id="IPR013656">
    <property type="entry name" value="PAS_4"/>
</dbReference>
<reference evidence="11" key="1">
    <citation type="submission" date="2011-02" db="EMBL/GenBank/DDBJ databases">
        <title>Complete sequence of Methanobacterium sp. AL-21.</title>
        <authorList>
            <consortium name="US DOE Joint Genome Institute"/>
            <person name="Lucas S."/>
            <person name="Copeland A."/>
            <person name="Lapidus A."/>
            <person name="Cheng J.-F."/>
            <person name="Goodwin L."/>
            <person name="Pitluck S."/>
            <person name="Chertkov O."/>
            <person name="Detter J.C."/>
            <person name="Han C."/>
            <person name="Tapia R."/>
            <person name="Land M."/>
            <person name="Hauser L."/>
            <person name="Kyrpides N."/>
            <person name="Ivanova N."/>
            <person name="Mikhailova N."/>
            <person name="Pagani I."/>
            <person name="Cadillo-Quiroz H."/>
            <person name="Imachi H."/>
            <person name="Zinder S."/>
            <person name="Liu W."/>
            <person name="Woyke T."/>
        </authorList>
    </citation>
    <scope>NUCLEOTIDE SEQUENCE [LARGE SCALE GENOMIC DNA]</scope>
    <source>
        <strain evidence="11">AL-21</strain>
    </source>
</reference>
<dbReference type="HOGENOM" id="CLU_000445_114_71_2"/>
<evidence type="ECO:0000256" key="3">
    <source>
        <dbReference type="ARBA" id="ARBA00022553"/>
    </source>
</evidence>